<accession>A0AC59ZD96</accession>
<organism evidence="1 2">
    <name type="scientific">Rangifer tarandus platyrhynchus</name>
    <name type="common">Svalbard reindeer</name>
    <dbReference type="NCBI Taxonomy" id="3082113"/>
    <lineage>
        <taxon>Eukaryota</taxon>
        <taxon>Metazoa</taxon>
        <taxon>Chordata</taxon>
        <taxon>Craniata</taxon>
        <taxon>Vertebrata</taxon>
        <taxon>Euteleostomi</taxon>
        <taxon>Mammalia</taxon>
        <taxon>Eutheria</taxon>
        <taxon>Laurasiatheria</taxon>
        <taxon>Artiodactyla</taxon>
        <taxon>Ruminantia</taxon>
        <taxon>Pecora</taxon>
        <taxon>Cervidae</taxon>
        <taxon>Odocoileinae</taxon>
        <taxon>Rangifer</taxon>
    </lineage>
</organism>
<reference evidence="1" key="1">
    <citation type="submission" date="2023-05" db="EMBL/GenBank/DDBJ databases">
        <authorList>
            <consortium name="ELIXIR-Norway"/>
        </authorList>
    </citation>
    <scope>NUCLEOTIDE SEQUENCE</scope>
</reference>
<proteinExistence type="predicted"/>
<name>A0AC59ZD96_RANTA</name>
<dbReference type="Proteomes" id="UP001162501">
    <property type="component" value="Chromosome 28"/>
</dbReference>
<reference evidence="1" key="2">
    <citation type="submission" date="2025-03" db="EMBL/GenBank/DDBJ databases">
        <authorList>
            <consortium name="ELIXIR-Norway"/>
            <consortium name="Elixir Norway"/>
        </authorList>
    </citation>
    <scope>NUCLEOTIDE SEQUENCE</scope>
</reference>
<sequence>MGLLACSPWVGDHLPQRPAPGRQLEPGIRVHPAPPPAACSLPTGEQEQQGTRTPARFKCFVGSTCAGASSWSHLSGEESQPGGQHHWPGEGPEPSGCGPAVSLPVHTRDWPLSCRPGGTEHAGLASGSALLSSHEFSPP</sequence>
<evidence type="ECO:0000313" key="1">
    <source>
        <dbReference type="EMBL" id="CAN0383058.1"/>
    </source>
</evidence>
<evidence type="ECO:0000313" key="2">
    <source>
        <dbReference type="Proteomes" id="UP001162501"/>
    </source>
</evidence>
<gene>
    <name evidence="1" type="ORF">MRATA1EN22A_LOCUS17100</name>
</gene>
<dbReference type="EMBL" id="OX596112">
    <property type="protein sequence ID" value="CAN0383058.1"/>
    <property type="molecule type" value="Genomic_DNA"/>
</dbReference>
<protein>
    <submittedName>
        <fullName evidence="1">Uncharacterized protein</fullName>
    </submittedName>
</protein>